<reference evidence="7" key="1">
    <citation type="submission" date="2021-12" db="EMBL/GenBank/DDBJ databases">
        <authorList>
            <person name="King R."/>
        </authorList>
    </citation>
    <scope>NUCLEOTIDE SEQUENCE</scope>
</reference>
<dbReference type="GO" id="GO:0043161">
    <property type="term" value="P:proteasome-mediated ubiquitin-dependent protein catabolic process"/>
    <property type="evidence" value="ECO:0007669"/>
    <property type="project" value="TreeGrafter"/>
</dbReference>
<dbReference type="EMBL" id="OV121139">
    <property type="protein sequence ID" value="CAH0562525.1"/>
    <property type="molecule type" value="Genomic_DNA"/>
</dbReference>
<dbReference type="PROSITE" id="PS50106">
    <property type="entry name" value="PDZ"/>
    <property type="match status" value="1"/>
</dbReference>
<dbReference type="SUPFAM" id="SSF57850">
    <property type="entry name" value="RING/U-box"/>
    <property type="match status" value="1"/>
</dbReference>
<dbReference type="InterPro" id="IPR036034">
    <property type="entry name" value="PDZ_sf"/>
</dbReference>
<feature type="domain" description="RING-type" evidence="5">
    <location>
        <begin position="132"/>
        <end position="167"/>
    </location>
</feature>
<dbReference type="InterPro" id="IPR001478">
    <property type="entry name" value="PDZ"/>
</dbReference>
<dbReference type="SUPFAM" id="SSF50156">
    <property type="entry name" value="PDZ domain-like"/>
    <property type="match status" value="1"/>
</dbReference>
<evidence type="ECO:0000256" key="4">
    <source>
        <dbReference type="PROSITE-ProRule" id="PRU00175"/>
    </source>
</evidence>
<organism evidence="7 8">
    <name type="scientific">Brassicogethes aeneus</name>
    <name type="common">Rape pollen beetle</name>
    <name type="synonym">Meligethes aeneus</name>
    <dbReference type="NCBI Taxonomy" id="1431903"/>
    <lineage>
        <taxon>Eukaryota</taxon>
        <taxon>Metazoa</taxon>
        <taxon>Ecdysozoa</taxon>
        <taxon>Arthropoda</taxon>
        <taxon>Hexapoda</taxon>
        <taxon>Insecta</taxon>
        <taxon>Pterygota</taxon>
        <taxon>Neoptera</taxon>
        <taxon>Endopterygota</taxon>
        <taxon>Coleoptera</taxon>
        <taxon>Polyphaga</taxon>
        <taxon>Cucujiformia</taxon>
        <taxon>Nitidulidae</taxon>
        <taxon>Meligethinae</taxon>
        <taxon>Brassicogethes</taxon>
    </lineage>
</organism>
<sequence>MLSDADPEDHYNPSVRIVDLKRNGTNCGFKLTRGKWDPYPWVTKVEKDSAAEVAGVKNGDCLLELDSEDVVGRRISEIADLVKGKSGKISLLLWNAGIDRQCSPEALCCGPMPNNLQRLSACMSIILTFLECPVCLDTIPPPTYQCDNGHLICIRCRAKSERCPVCRQRYGRGRSLLADQVYNSIVDAFGLKEDTDEAKSAKIQQIFRLRKKNVPDIKVTPSHANKFLAKIVGKASSVDNLSSTSKLSSPNEGDLKAKSLSTTEIFQLDTPPVSRSGSIGRISRNDKNRIRSMEEDNRPASYHGSYDSLNDIITTTKFSEEETLYHCPFDLKCTSLLNGKNIFHHFQVTHNGPLVQFFKPHVKVNLRKILDEPELCYVINSEGNAFFLKMVLTESSNDEGNSKDILIWLWYLGSKKSSKEFEMQVELMNESTNRTLLSVRSSIFSLSAVSGQEIQDCKKGIFLSAKTLNTVTHASSNDMLDLKILKTDVE</sequence>
<dbReference type="InterPro" id="IPR041489">
    <property type="entry name" value="PDZ_6"/>
</dbReference>
<accession>A0A9P0FM27</accession>
<dbReference type="Proteomes" id="UP001154078">
    <property type="component" value="Chromosome 8"/>
</dbReference>
<dbReference type="InterPro" id="IPR049548">
    <property type="entry name" value="Sina-like_RING"/>
</dbReference>
<dbReference type="CDD" id="cd16571">
    <property type="entry name" value="RING-HC_SIAHs"/>
    <property type="match status" value="1"/>
</dbReference>
<dbReference type="GO" id="GO:0031624">
    <property type="term" value="F:ubiquitin conjugating enzyme binding"/>
    <property type="evidence" value="ECO:0007669"/>
    <property type="project" value="TreeGrafter"/>
</dbReference>
<name>A0A9P0FM27_BRAAE</name>
<evidence type="ECO:0000259" key="6">
    <source>
        <dbReference type="PROSITE" id="PS50106"/>
    </source>
</evidence>
<dbReference type="GO" id="GO:0008270">
    <property type="term" value="F:zinc ion binding"/>
    <property type="evidence" value="ECO:0007669"/>
    <property type="project" value="UniProtKB-KW"/>
</dbReference>
<keyword evidence="3" id="KW-0862">Zinc</keyword>
<evidence type="ECO:0000256" key="3">
    <source>
        <dbReference type="ARBA" id="ARBA00022833"/>
    </source>
</evidence>
<dbReference type="Pfam" id="PF17820">
    <property type="entry name" value="PDZ_6"/>
    <property type="match status" value="1"/>
</dbReference>
<dbReference type="Gene3D" id="2.30.42.10">
    <property type="match status" value="1"/>
</dbReference>
<dbReference type="InterPro" id="IPR004162">
    <property type="entry name" value="SINA-like_animal"/>
</dbReference>
<dbReference type="OrthoDB" id="10009200at2759"/>
<evidence type="ECO:0000256" key="1">
    <source>
        <dbReference type="ARBA" id="ARBA00022723"/>
    </source>
</evidence>
<dbReference type="PANTHER" id="PTHR45877">
    <property type="entry name" value="E3 UBIQUITIN-PROTEIN LIGASE SIAH2"/>
    <property type="match status" value="1"/>
</dbReference>
<protein>
    <submittedName>
        <fullName evidence="7">Uncharacterized protein</fullName>
    </submittedName>
</protein>
<evidence type="ECO:0000313" key="7">
    <source>
        <dbReference type="EMBL" id="CAH0562525.1"/>
    </source>
</evidence>
<dbReference type="Gene3D" id="3.30.40.10">
    <property type="entry name" value="Zinc/RING finger domain, C3HC4 (zinc finger)"/>
    <property type="match status" value="1"/>
</dbReference>
<dbReference type="GO" id="GO:0005737">
    <property type="term" value="C:cytoplasm"/>
    <property type="evidence" value="ECO:0007669"/>
    <property type="project" value="TreeGrafter"/>
</dbReference>
<keyword evidence="2 4" id="KW-0863">Zinc-finger</keyword>
<dbReference type="InterPro" id="IPR001841">
    <property type="entry name" value="Znf_RING"/>
</dbReference>
<evidence type="ECO:0000313" key="8">
    <source>
        <dbReference type="Proteomes" id="UP001154078"/>
    </source>
</evidence>
<feature type="domain" description="PDZ" evidence="6">
    <location>
        <begin position="17"/>
        <end position="97"/>
    </location>
</feature>
<dbReference type="SMART" id="SM00228">
    <property type="entry name" value="PDZ"/>
    <property type="match status" value="1"/>
</dbReference>
<dbReference type="AlphaFoldDB" id="A0A9P0FM27"/>
<dbReference type="GO" id="GO:0061630">
    <property type="term" value="F:ubiquitin protein ligase activity"/>
    <property type="evidence" value="ECO:0007669"/>
    <property type="project" value="TreeGrafter"/>
</dbReference>
<dbReference type="InterPro" id="IPR013083">
    <property type="entry name" value="Znf_RING/FYVE/PHD"/>
</dbReference>
<evidence type="ECO:0000259" key="5">
    <source>
        <dbReference type="PROSITE" id="PS50089"/>
    </source>
</evidence>
<proteinExistence type="predicted"/>
<dbReference type="PANTHER" id="PTHR45877:SF2">
    <property type="entry name" value="E3 UBIQUITIN-PROTEIN LIGASE SINA-RELATED"/>
    <property type="match status" value="1"/>
</dbReference>
<keyword evidence="8" id="KW-1185">Reference proteome</keyword>
<dbReference type="Pfam" id="PF21362">
    <property type="entry name" value="Sina_RING"/>
    <property type="match status" value="1"/>
</dbReference>
<evidence type="ECO:0000256" key="2">
    <source>
        <dbReference type="ARBA" id="ARBA00022771"/>
    </source>
</evidence>
<gene>
    <name evidence="7" type="ORF">MELIAE_LOCUS11622</name>
</gene>
<dbReference type="PROSITE" id="PS50089">
    <property type="entry name" value="ZF_RING_2"/>
    <property type="match status" value="1"/>
</dbReference>
<keyword evidence="1" id="KW-0479">Metal-binding</keyword>